<dbReference type="GO" id="GO:0098552">
    <property type="term" value="C:side of membrane"/>
    <property type="evidence" value="ECO:0007669"/>
    <property type="project" value="UniProtKB-ARBA"/>
</dbReference>
<feature type="domain" description="Band 7" evidence="3">
    <location>
        <begin position="79"/>
        <end position="236"/>
    </location>
</feature>
<protein>
    <recommendedName>
        <fullName evidence="3">Band 7 domain-containing protein</fullName>
    </recommendedName>
</protein>
<dbReference type="InterPro" id="IPR043202">
    <property type="entry name" value="Band-7_stomatin-like"/>
</dbReference>
<dbReference type="FunFam" id="3.30.479.30:FF:000004">
    <property type="entry name" value="Putative membrane protease family, stomatin"/>
    <property type="match status" value="1"/>
</dbReference>
<gene>
    <name evidence="4" type="ORF">HK099_006371</name>
</gene>
<dbReference type="PRINTS" id="PR00721">
    <property type="entry name" value="STOMATIN"/>
</dbReference>
<sequence length="318" mass="35197">MDPNYSQEQRTTDPYPQPVSRNIINTQPQQTSPMNTQKLFYHEIPIGKSEHGCYEGCLSFFGKIFGLCGATPCGCCCPNPYKTVSQGEVGLITKFGKYYKSVDPGLYQINIFTEVVQKVNIKIRIEDIPRQTITTKDNVSCSIDSVLYWNIVDPYTATFLVENVRMAMNERTQTTLRTIFGTKTLQECIEHRDGIAAEISELIAEPAAAWGVRIESILIKDLQFSQDLQENLSSAAKAKRIGESKVIAAKAEVDSAKLMREAADILNSPAAMQIRYLETLAGMAKTSGAKVIFMPASNSDPNSGLGNIAQQVYTQEIV</sequence>
<dbReference type="GO" id="GO:0005886">
    <property type="term" value="C:plasma membrane"/>
    <property type="evidence" value="ECO:0007669"/>
    <property type="project" value="InterPro"/>
</dbReference>
<reference evidence="4" key="1">
    <citation type="submission" date="2020-05" db="EMBL/GenBank/DDBJ databases">
        <title>Phylogenomic resolution of chytrid fungi.</title>
        <authorList>
            <person name="Stajich J.E."/>
            <person name="Amses K."/>
            <person name="Simmons R."/>
            <person name="Seto K."/>
            <person name="Myers J."/>
            <person name="Bonds A."/>
            <person name="Quandt C.A."/>
            <person name="Barry K."/>
            <person name="Liu P."/>
            <person name="Grigoriev I."/>
            <person name="Longcore J.E."/>
            <person name="James T.Y."/>
        </authorList>
    </citation>
    <scope>NUCLEOTIDE SEQUENCE</scope>
    <source>
        <strain evidence="4">JEL0476</strain>
    </source>
</reference>
<dbReference type="InterPro" id="IPR001107">
    <property type="entry name" value="Band_7"/>
</dbReference>
<dbReference type="SUPFAM" id="SSF117892">
    <property type="entry name" value="Band 7/SPFH domain"/>
    <property type="match status" value="1"/>
</dbReference>
<feature type="region of interest" description="Disordered" evidence="2">
    <location>
        <begin position="1"/>
        <end position="31"/>
    </location>
</feature>
<dbReference type="Gene3D" id="3.30.479.30">
    <property type="entry name" value="Band 7 domain"/>
    <property type="match status" value="1"/>
</dbReference>
<dbReference type="Proteomes" id="UP001211065">
    <property type="component" value="Unassembled WGS sequence"/>
</dbReference>
<proteinExistence type="inferred from homology"/>
<dbReference type="SMART" id="SM00244">
    <property type="entry name" value="PHB"/>
    <property type="match status" value="1"/>
</dbReference>
<keyword evidence="5" id="KW-1185">Reference proteome</keyword>
<dbReference type="EMBL" id="JADGJW010000543">
    <property type="protein sequence ID" value="KAJ3215439.1"/>
    <property type="molecule type" value="Genomic_DNA"/>
</dbReference>
<comment type="similarity">
    <text evidence="1">Belongs to the band 7/mec-2 family.</text>
</comment>
<evidence type="ECO:0000313" key="5">
    <source>
        <dbReference type="Proteomes" id="UP001211065"/>
    </source>
</evidence>
<dbReference type="AlphaFoldDB" id="A0AAD5TYD1"/>
<name>A0AAD5TYD1_9FUNG</name>
<dbReference type="Gene3D" id="6.10.250.2090">
    <property type="match status" value="1"/>
</dbReference>
<accession>A0AAD5TYD1</accession>
<dbReference type="Pfam" id="PF01145">
    <property type="entry name" value="Band_7"/>
    <property type="match status" value="1"/>
</dbReference>
<dbReference type="InterPro" id="IPR001972">
    <property type="entry name" value="Stomatin_HflK_fam"/>
</dbReference>
<dbReference type="InterPro" id="IPR036013">
    <property type="entry name" value="Band_7/SPFH_dom_sf"/>
</dbReference>
<evidence type="ECO:0000313" key="4">
    <source>
        <dbReference type="EMBL" id="KAJ3215439.1"/>
    </source>
</evidence>
<dbReference type="CDD" id="cd13437">
    <property type="entry name" value="SPFH_alloslipin"/>
    <property type="match status" value="1"/>
</dbReference>
<evidence type="ECO:0000259" key="3">
    <source>
        <dbReference type="SMART" id="SM00244"/>
    </source>
</evidence>
<dbReference type="PANTHER" id="PTHR10264">
    <property type="entry name" value="BAND 7 PROTEIN-RELATED"/>
    <property type="match status" value="1"/>
</dbReference>
<dbReference type="PANTHER" id="PTHR10264:SF19">
    <property type="entry name" value="AT06885P-RELATED"/>
    <property type="match status" value="1"/>
</dbReference>
<organism evidence="4 5">
    <name type="scientific">Clydaea vesicula</name>
    <dbReference type="NCBI Taxonomy" id="447962"/>
    <lineage>
        <taxon>Eukaryota</taxon>
        <taxon>Fungi</taxon>
        <taxon>Fungi incertae sedis</taxon>
        <taxon>Chytridiomycota</taxon>
        <taxon>Chytridiomycota incertae sedis</taxon>
        <taxon>Chytridiomycetes</taxon>
        <taxon>Lobulomycetales</taxon>
        <taxon>Lobulomycetaceae</taxon>
        <taxon>Clydaea</taxon>
    </lineage>
</organism>
<evidence type="ECO:0000256" key="1">
    <source>
        <dbReference type="ARBA" id="ARBA00008164"/>
    </source>
</evidence>
<comment type="caution">
    <text evidence="4">The sequence shown here is derived from an EMBL/GenBank/DDBJ whole genome shotgun (WGS) entry which is preliminary data.</text>
</comment>
<evidence type="ECO:0000256" key="2">
    <source>
        <dbReference type="SAM" id="MobiDB-lite"/>
    </source>
</evidence>